<dbReference type="RefSeq" id="WP_092480218.1">
    <property type="nucleotide sequence ID" value="NZ_FOXW01000004.1"/>
</dbReference>
<dbReference type="GO" id="GO:0005886">
    <property type="term" value="C:plasma membrane"/>
    <property type="evidence" value="ECO:0007669"/>
    <property type="project" value="TreeGrafter"/>
</dbReference>
<dbReference type="OrthoDB" id="2136698at2"/>
<gene>
    <name evidence="2" type="ORF">SAMN04488506_1159</name>
</gene>
<dbReference type="PANTHER" id="PTHR30354:SF23">
    <property type="entry name" value="GNTP FAMILY PERMEASE"/>
    <property type="match status" value="1"/>
</dbReference>
<evidence type="ECO:0000256" key="1">
    <source>
        <dbReference type="SAM" id="Phobius"/>
    </source>
</evidence>
<dbReference type="Pfam" id="PF02447">
    <property type="entry name" value="GntP_permease"/>
    <property type="match status" value="1"/>
</dbReference>
<feature type="transmembrane region" description="Helical" evidence="1">
    <location>
        <begin position="176"/>
        <end position="195"/>
    </location>
</feature>
<feature type="transmembrane region" description="Helical" evidence="1">
    <location>
        <begin position="318"/>
        <end position="343"/>
    </location>
</feature>
<dbReference type="STRING" id="82801.SAMN04488506_1159"/>
<keyword evidence="3" id="KW-1185">Reference proteome</keyword>
<feature type="transmembrane region" description="Helical" evidence="1">
    <location>
        <begin position="99"/>
        <end position="132"/>
    </location>
</feature>
<feature type="transmembrane region" description="Helical" evidence="1">
    <location>
        <begin position="245"/>
        <end position="265"/>
    </location>
</feature>
<dbReference type="GO" id="GO:0015128">
    <property type="term" value="F:gluconate transmembrane transporter activity"/>
    <property type="evidence" value="ECO:0007669"/>
    <property type="project" value="InterPro"/>
</dbReference>
<dbReference type="EMBL" id="FOXW01000004">
    <property type="protein sequence ID" value="SFQ26436.1"/>
    <property type="molecule type" value="Genomic_DNA"/>
</dbReference>
<evidence type="ECO:0000313" key="3">
    <source>
        <dbReference type="Proteomes" id="UP000199136"/>
    </source>
</evidence>
<evidence type="ECO:0000313" key="2">
    <source>
        <dbReference type="EMBL" id="SFQ26436.1"/>
    </source>
</evidence>
<dbReference type="Proteomes" id="UP000199136">
    <property type="component" value="Unassembled WGS sequence"/>
</dbReference>
<feature type="transmembrane region" description="Helical" evidence="1">
    <location>
        <begin position="28"/>
        <end position="47"/>
    </location>
</feature>
<feature type="transmembrane region" description="Helical" evidence="1">
    <location>
        <begin position="223"/>
        <end position="239"/>
    </location>
</feature>
<keyword evidence="1" id="KW-1133">Transmembrane helix</keyword>
<feature type="transmembrane region" description="Helical" evidence="1">
    <location>
        <begin position="59"/>
        <end position="78"/>
    </location>
</feature>
<protein>
    <submittedName>
        <fullName evidence="2">Gluconate:H+ symporter, GntP family</fullName>
    </submittedName>
</protein>
<keyword evidence="1" id="KW-0812">Transmembrane</keyword>
<proteinExistence type="predicted"/>
<feature type="transmembrane region" description="Helical" evidence="1">
    <location>
        <begin position="277"/>
        <end position="298"/>
    </location>
</feature>
<reference evidence="2 3" key="1">
    <citation type="submission" date="2016-10" db="EMBL/GenBank/DDBJ databases">
        <authorList>
            <person name="de Groot N.N."/>
        </authorList>
    </citation>
    <scope>NUCLEOTIDE SEQUENCE [LARGE SCALE GENOMIC DNA]</scope>
    <source>
        <strain evidence="2 3">DSM 20581</strain>
    </source>
</reference>
<dbReference type="PANTHER" id="PTHR30354">
    <property type="entry name" value="GNT FAMILY GLUCONATE TRANSPORTER"/>
    <property type="match status" value="1"/>
</dbReference>
<name>A0A1I5X3M8_9LACT</name>
<sequence length="423" mass="42862">MEVQITALGAIIGLVISIGLIFIKVPPIYSLLVGALSGGLIGGASLVETVELMVSGAQGMMTAILRILAAGVLAGVLIESGAAESIAQTIIHKIGKTKSLFALALATMLLTTVGVFIDIAVITVAPIALVIAKDTGISKSAILLAMIGGGKAGNIMSPNPNTIAVSEAFQTSLTSVMLAGVIPGIVALFVTYFLAKRLTKKGSFVEAVEVDDSANTSKELPPFIKAIAGPITAVILLSLRPLAGIIIDPMVALPLGGIIGSLIMGQANRLVDQMSFGLSKMSSVAVLLIGTGTIAGIITNSTLGDILIESISSLGLPIYLLAPLSGIVMSAATASTTSGSIVASSVFSKVLIESGFSALGGAAMIHAGATVLDHLPHGSFFHATAGSVSLSFKERLKLVPYESLIGLVITAVSVILFGLLKIA</sequence>
<dbReference type="InterPro" id="IPR003474">
    <property type="entry name" value="Glcn_transporter"/>
</dbReference>
<dbReference type="AlphaFoldDB" id="A0A1I5X3M8"/>
<feature type="transmembrane region" description="Helical" evidence="1">
    <location>
        <begin position="6"/>
        <end position="23"/>
    </location>
</feature>
<organism evidence="2 3">
    <name type="scientific">Desemzia incerta</name>
    <dbReference type="NCBI Taxonomy" id="82801"/>
    <lineage>
        <taxon>Bacteria</taxon>
        <taxon>Bacillati</taxon>
        <taxon>Bacillota</taxon>
        <taxon>Bacilli</taxon>
        <taxon>Lactobacillales</taxon>
        <taxon>Carnobacteriaceae</taxon>
        <taxon>Desemzia</taxon>
    </lineage>
</organism>
<feature type="transmembrane region" description="Helical" evidence="1">
    <location>
        <begin position="398"/>
        <end position="420"/>
    </location>
</feature>
<feature type="transmembrane region" description="Helical" evidence="1">
    <location>
        <begin position="350"/>
        <end position="372"/>
    </location>
</feature>
<keyword evidence="1" id="KW-0472">Membrane</keyword>
<accession>A0A1I5X3M8</accession>